<dbReference type="InterPro" id="IPR047859">
    <property type="entry name" value="Ribosomal_bL17_CS"/>
</dbReference>
<evidence type="ECO:0000256" key="3">
    <source>
        <dbReference type="ARBA" id="ARBA00023274"/>
    </source>
</evidence>
<accession>A0A2H0UQC3</accession>
<keyword evidence="3 5" id="KW-0687">Ribonucleoprotein</keyword>
<dbReference type="PROSITE" id="PS01167">
    <property type="entry name" value="RIBOSOMAL_L17"/>
    <property type="match status" value="1"/>
</dbReference>
<evidence type="ECO:0000256" key="4">
    <source>
        <dbReference type="ARBA" id="ARBA00035494"/>
    </source>
</evidence>
<dbReference type="PANTHER" id="PTHR14413:SF16">
    <property type="entry name" value="LARGE RIBOSOMAL SUBUNIT PROTEIN BL17M"/>
    <property type="match status" value="1"/>
</dbReference>
<organism evidence="7 8">
    <name type="scientific">Candidatus Harrisonbacteria bacterium CG10_big_fil_rev_8_21_14_0_10_44_23</name>
    <dbReference type="NCBI Taxonomy" id="1974585"/>
    <lineage>
        <taxon>Bacteria</taxon>
        <taxon>Candidatus Harrisoniibacteriota</taxon>
    </lineage>
</organism>
<evidence type="ECO:0000256" key="2">
    <source>
        <dbReference type="ARBA" id="ARBA00022980"/>
    </source>
</evidence>
<dbReference type="GO" id="GO:0022625">
    <property type="term" value="C:cytosolic large ribosomal subunit"/>
    <property type="evidence" value="ECO:0007669"/>
    <property type="project" value="TreeGrafter"/>
</dbReference>
<proteinExistence type="inferred from homology"/>
<dbReference type="GO" id="GO:0003735">
    <property type="term" value="F:structural constituent of ribosome"/>
    <property type="evidence" value="ECO:0007669"/>
    <property type="project" value="InterPro"/>
</dbReference>
<dbReference type="GO" id="GO:0006412">
    <property type="term" value="P:translation"/>
    <property type="evidence" value="ECO:0007669"/>
    <property type="project" value="InterPro"/>
</dbReference>
<dbReference type="InterPro" id="IPR036373">
    <property type="entry name" value="Ribosomal_bL17_sf"/>
</dbReference>
<dbReference type="Gene3D" id="3.90.1030.10">
    <property type="entry name" value="Ribosomal protein L17"/>
    <property type="match status" value="1"/>
</dbReference>
<comment type="similarity">
    <text evidence="1 5">Belongs to the bacterial ribosomal protein bL17 family.</text>
</comment>
<dbReference type="Proteomes" id="UP000229615">
    <property type="component" value="Unassembled WGS sequence"/>
</dbReference>
<dbReference type="NCBIfam" id="TIGR00059">
    <property type="entry name" value="L17"/>
    <property type="match status" value="1"/>
</dbReference>
<evidence type="ECO:0000256" key="1">
    <source>
        <dbReference type="ARBA" id="ARBA00008777"/>
    </source>
</evidence>
<dbReference type="EMBL" id="PFBB01000015">
    <property type="protein sequence ID" value="PIR88571.1"/>
    <property type="molecule type" value="Genomic_DNA"/>
</dbReference>
<evidence type="ECO:0000313" key="7">
    <source>
        <dbReference type="EMBL" id="PIR88571.1"/>
    </source>
</evidence>
<dbReference type="InterPro" id="IPR000456">
    <property type="entry name" value="Ribosomal_bL17"/>
</dbReference>
<protein>
    <recommendedName>
        <fullName evidence="4 6">50S ribosomal protein L17</fullName>
    </recommendedName>
</protein>
<evidence type="ECO:0000313" key="8">
    <source>
        <dbReference type="Proteomes" id="UP000229615"/>
    </source>
</evidence>
<reference evidence="8" key="1">
    <citation type="submission" date="2017-09" db="EMBL/GenBank/DDBJ databases">
        <title>Depth-based differentiation of microbial function through sediment-hosted aquifers and enrichment of novel symbionts in the deep terrestrial subsurface.</title>
        <authorList>
            <person name="Probst A.J."/>
            <person name="Ladd B."/>
            <person name="Jarett J.K."/>
            <person name="Geller-Mcgrath D.E."/>
            <person name="Sieber C.M.K."/>
            <person name="Emerson J.B."/>
            <person name="Anantharaman K."/>
            <person name="Thomas B.C."/>
            <person name="Malmstrom R."/>
            <person name="Stieglmeier M."/>
            <person name="Klingl A."/>
            <person name="Woyke T."/>
            <person name="Ryan C.M."/>
            <person name="Banfield J.F."/>
        </authorList>
    </citation>
    <scope>NUCLEOTIDE SEQUENCE [LARGE SCALE GENOMIC DNA]</scope>
</reference>
<dbReference type="Pfam" id="PF01196">
    <property type="entry name" value="Ribosomal_L17"/>
    <property type="match status" value="1"/>
</dbReference>
<keyword evidence="2 5" id="KW-0689">Ribosomal protein</keyword>
<gene>
    <name evidence="7" type="ORF">COU09_01555</name>
</gene>
<comment type="caution">
    <text evidence="7">The sequence shown here is derived from an EMBL/GenBank/DDBJ whole genome shotgun (WGS) entry which is preliminary data.</text>
</comment>
<dbReference type="AlphaFoldDB" id="A0A2H0UQC3"/>
<evidence type="ECO:0000256" key="6">
    <source>
        <dbReference type="RuleBase" id="RU000661"/>
    </source>
</evidence>
<sequence length="110" mass="12708">MRKFGRKKGPRKLFVQGLASNLIMREKITTTTARAKEIRPVVEKMVTMARKGDLASFRNLMKKLPKKSAEKLYYDIAPKYKSRKGGYLRITKTGKLRKRDASEQSVIEFV</sequence>
<name>A0A2H0UQC3_9BACT</name>
<dbReference type="PANTHER" id="PTHR14413">
    <property type="entry name" value="RIBOSOMAL PROTEIN L17"/>
    <property type="match status" value="1"/>
</dbReference>
<evidence type="ECO:0000256" key="5">
    <source>
        <dbReference type="RuleBase" id="RU000660"/>
    </source>
</evidence>
<dbReference type="SUPFAM" id="SSF64263">
    <property type="entry name" value="Prokaryotic ribosomal protein L17"/>
    <property type="match status" value="1"/>
</dbReference>